<proteinExistence type="predicted"/>
<comment type="caution">
    <text evidence="3">The sequence shown here is derived from an EMBL/GenBank/DDBJ whole genome shotgun (WGS) entry which is preliminary data.</text>
</comment>
<feature type="region of interest" description="Disordered" evidence="1">
    <location>
        <begin position="302"/>
        <end position="325"/>
    </location>
</feature>
<keyword evidence="2" id="KW-0472">Membrane</keyword>
<keyword evidence="2" id="KW-1133">Transmembrane helix</keyword>
<evidence type="ECO:0000313" key="4">
    <source>
        <dbReference type="Proteomes" id="UP001301958"/>
    </source>
</evidence>
<dbReference type="CDD" id="cd12087">
    <property type="entry name" value="TM_EGFR-like"/>
    <property type="match status" value="1"/>
</dbReference>
<gene>
    <name evidence="3" type="ORF">QBC38DRAFT_477930</name>
</gene>
<dbReference type="Proteomes" id="UP001301958">
    <property type="component" value="Unassembled WGS sequence"/>
</dbReference>
<feature type="transmembrane region" description="Helical" evidence="2">
    <location>
        <begin position="179"/>
        <end position="202"/>
    </location>
</feature>
<protein>
    <submittedName>
        <fullName evidence="3">Uncharacterized protein</fullName>
    </submittedName>
</protein>
<feature type="region of interest" description="Disordered" evidence="1">
    <location>
        <begin position="241"/>
        <end position="261"/>
    </location>
</feature>
<organism evidence="3 4">
    <name type="scientific">Podospora fimiseda</name>
    <dbReference type="NCBI Taxonomy" id="252190"/>
    <lineage>
        <taxon>Eukaryota</taxon>
        <taxon>Fungi</taxon>
        <taxon>Dikarya</taxon>
        <taxon>Ascomycota</taxon>
        <taxon>Pezizomycotina</taxon>
        <taxon>Sordariomycetes</taxon>
        <taxon>Sordariomycetidae</taxon>
        <taxon>Sordariales</taxon>
        <taxon>Podosporaceae</taxon>
        <taxon>Podospora</taxon>
    </lineage>
</organism>
<dbReference type="AlphaFoldDB" id="A0AAN7BPV1"/>
<evidence type="ECO:0000313" key="3">
    <source>
        <dbReference type="EMBL" id="KAK4227349.1"/>
    </source>
</evidence>
<evidence type="ECO:0000256" key="2">
    <source>
        <dbReference type="SAM" id="Phobius"/>
    </source>
</evidence>
<dbReference type="EMBL" id="MU865332">
    <property type="protein sequence ID" value="KAK4227349.1"/>
    <property type="molecule type" value="Genomic_DNA"/>
</dbReference>
<feature type="region of interest" description="Disordered" evidence="1">
    <location>
        <begin position="114"/>
        <end position="177"/>
    </location>
</feature>
<name>A0AAN7BPV1_9PEZI</name>
<feature type="compositionally biased region" description="Low complexity" evidence="1">
    <location>
        <begin position="116"/>
        <end position="135"/>
    </location>
</feature>
<sequence>MAETATNHYGFIVHSDGSANKITCSEDWFLYTSSTFAKCCPLTASGSACHAQLPTACSAGQVTMAGGIIGPCGLSSTCATITFFSVFPTSTGRSAIEIGCVTGDYYNTVWRQTAESTSTRTTSTPSPRTTLIPTPTQSPPPVPNGGDEPPTRATPSRTSASLSSSTSSPGDSSSSSSKAWIAGAVIGPLIAVALIAFLAFWLGKRKGQKDNNPNLGQPAPQPYENTAAKHASIQQVSPIGGPGIFQGPPGSPTGPQGPPNFQNPTVVYVQAQPGQQIIQVPSQYGGPQYGVPFVVPQAHLVQQGGHGESVPGYTADGRPELGTRQ</sequence>
<feature type="compositionally biased region" description="Pro residues" evidence="1">
    <location>
        <begin position="249"/>
        <end position="258"/>
    </location>
</feature>
<keyword evidence="2" id="KW-0812">Transmembrane</keyword>
<feature type="compositionally biased region" description="Low complexity" evidence="1">
    <location>
        <begin position="144"/>
        <end position="177"/>
    </location>
</feature>
<keyword evidence="4" id="KW-1185">Reference proteome</keyword>
<reference evidence="3" key="1">
    <citation type="journal article" date="2023" name="Mol. Phylogenet. Evol.">
        <title>Genome-scale phylogeny and comparative genomics of the fungal order Sordariales.</title>
        <authorList>
            <person name="Hensen N."/>
            <person name="Bonometti L."/>
            <person name="Westerberg I."/>
            <person name="Brannstrom I.O."/>
            <person name="Guillou S."/>
            <person name="Cros-Aarteil S."/>
            <person name="Calhoun S."/>
            <person name="Haridas S."/>
            <person name="Kuo A."/>
            <person name="Mondo S."/>
            <person name="Pangilinan J."/>
            <person name="Riley R."/>
            <person name="LaButti K."/>
            <person name="Andreopoulos B."/>
            <person name="Lipzen A."/>
            <person name="Chen C."/>
            <person name="Yan M."/>
            <person name="Daum C."/>
            <person name="Ng V."/>
            <person name="Clum A."/>
            <person name="Steindorff A."/>
            <person name="Ohm R.A."/>
            <person name="Martin F."/>
            <person name="Silar P."/>
            <person name="Natvig D.O."/>
            <person name="Lalanne C."/>
            <person name="Gautier V."/>
            <person name="Ament-Velasquez S.L."/>
            <person name="Kruys A."/>
            <person name="Hutchinson M.I."/>
            <person name="Powell A.J."/>
            <person name="Barry K."/>
            <person name="Miller A.N."/>
            <person name="Grigoriev I.V."/>
            <person name="Debuchy R."/>
            <person name="Gladieux P."/>
            <person name="Hiltunen Thoren M."/>
            <person name="Johannesson H."/>
        </authorList>
    </citation>
    <scope>NUCLEOTIDE SEQUENCE</scope>
    <source>
        <strain evidence="3">CBS 990.96</strain>
    </source>
</reference>
<reference evidence="3" key="2">
    <citation type="submission" date="2023-05" db="EMBL/GenBank/DDBJ databases">
        <authorList>
            <consortium name="Lawrence Berkeley National Laboratory"/>
            <person name="Steindorff A."/>
            <person name="Hensen N."/>
            <person name="Bonometti L."/>
            <person name="Westerberg I."/>
            <person name="Brannstrom I.O."/>
            <person name="Guillou S."/>
            <person name="Cros-Aarteil S."/>
            <person name="Calhoun S."/>
            <person name="Haridas S."/>
            <person name="Kuo A."/>
            <person name="Mondo S."/>
            <person name="Pangilinan J."/>
            <person name="Riley R."/>
            <person name="Labutti K."/>
            <person name="Andreopoulos B."/>
            <person name="Lipzen A."/>
            <person name="Chen C."/>
            <person name="Yanf M."/>
            <person name="Daum C."/>
            <person name="Ng V."/>
            <person name="Clum A."/>
            <person name="Ohm R."/>
            <person name="Martin F."/>
            <person name="Silar P."/>
            <person name="Natvig D."/>
            <person name="Lalanne C."/>
            <person name="Gautier V."/>
            <person name="Ament-Velasquez S.L."/>
            <person name="Kruys A."/>
            <person name="Hutchinson M.I."/>
            <person name="Powell A.J."/>
            <person name="Barry K."/>
            <person name="Miller A.N."/>
            <person name="Grigoriev I.V."/>
            <person name="Debuchy R."/>
            <person name="Gladieux P."/>
            <person name="Thoren M.H."/>
            <person name="Johannesson H."/>
        </authorList>
    </citation>
    <scope>NUCLEOTIDE SEQUENCE</scope>
    <source>
        <strain evidence="3">CBS 990.96</strain>
    </source>
</reference>
<evidence type="ECO:0000256" key="1">
    <source>
        <dbReference type="SAM" id="MobiDB-lite"/>
    </source>
</evidence>
<accession>A0AAN7BPV1</accession>